<dbReference type="EMBL" id="FQZK01000011">
    <property type="protein sequence ID" value="SHJ93043.1"/>
    <property type="molecule type" value="Genomic_DNA"/>
</dbReference>
<dbReference type="OrthoDB" id="3436413at2"/>
<gene>
    <name evidence="3" type="ORF">SAMN05421803_111149</name>
</gene>
<accession>A0A1M6NBI9</accession>
<dbReference type="RefSeq" id="WP_073380648.1">
    <property type="nucleotide sequence ID" value="NZ_FQZK01000011.1"/>
</dbReference>
<evidence type="ECO:0000313" key="4">
    <source>
        <dbReference type="Proteomes" id="UP000184452"/>
    </source>
</evidence>
<organism evidence="3 4">
    <name type="scientific">Nocardiopsis flavescens</name>
    <dbReference type="NCBI Taxonomy" id="758803"/>
    <lineage>
        <taxon>Bacteria</taxon>
        <taxon>Bacillati</taxon>
        <taxon>Actinomycetota</taxon>
        <taxon>Actinomycetes</taxon>
        <taxon>Streptosporangiales</taxon>
        <taxon>Nocardiopsidaceae</taxon>
        <taxon>Nocardiopsis</taxon>
    </lineage>
</organism>
<keyword evidence="4" id="KW-1185">Reference proteome</keyword>
<sequence>MMALLRSRTTMYVLVGIVVVGLVVSAAVGLFNSLGAATAGSPRAGQESGTPPAQEADVPDVSSLGSVPPGLSYSSDPDADVYCRQEGCARLVTVLTEDGEVTGDARATVQEVYDHLLDRGWKIMLPEGAESPEDVPPEQTVLTDDTVMIADTSTGGAGEPAVLMVRYADLTR</sequence>
<keyword evidence="2" id="KW-0812">Transmembrane</keyword>
<evidence type="ECO:0000313" key="3">
    <source>
        <dbReference type="EMBL" id="SHJ93043.1"/>
    </source>
</evidence>
<proteinExistence type="predicted"/>
<reference evidence="3 4" key="1">
    <citation type="submission" date="2016-11" db="EMBL/GenBank/DDBJ databases">
        <authorList>
            <person name="Jaros S."/>
            <person name="Januszkiewicz K."/>
            <person name="Wedrychowicz H."/>
        </authorList>
    </citation>
    <scope>NUCLEOTIDE SEQUENCE [LARGE SCALE GENOMIC DNA]</scope>
    <source>
        <strain evidence="3 4">CGMCC 4.5723</strain>
    </source>
</reference>
<evidence type="ECO:0000256" key="2">
    <source>
        <dbReference type="SAM" id="Phobius"/>
    </source>
</evidence>
<keyword evidence="2" id="KW-1133">Transmembrane helix</keyword>
<evidence type="ECO:0000256" key="1">
    <source>
        <dbReference type="SAM" id="MobiDB-lite"/>
    </source>
</evidence>
<keyword evidence="2" id="KW-0472">Membrane</keyword>
<feature type="region of interest" description="Disordered" evidence="1">
    <location>
        <begin position="38"/>
        <end position="78"/>
    </location>
</feature>
<name>A0A1M6NBI9_9ACTN</name>
<feature type="transmembrane region" description="Helical" evidence="2">
    <location>
        <begin position="12"/>
        <end position="31"/>
    </location>
</feature>
<dbReference type="AlphaFoldDB" id="A0A1M6NBI9"/>
<dbReference type="Proteomes" id="UP000184452">
    <property type="component" value="Unassembled WGS sequence"/>
</dbReference>
<dbReference type="STRING" id="758803.SAMN05421803_111149"/>
<protein>
    <submittedName>
        <fullName evidence="3">Uncharacterized protein</fullName>
    </submittedName>
</protein>